<dbReference type="Proteomes" id="UP000613743">
    <property type="component" value="Unassembled WGS sequence"/>
</dbReference>
<reference evidence="2" key="2">
    <citation type="submission" date="2020-09" db="EMBL/GenBank/DDBJ databases">
        <authorList>
            <person name="Sun Q."/>
            <person name="Ohkuma M."/>
        </authorList>
    </citation>
    <scope>NUCLEOTIDE SEQUENCE</scope>
    <source>
        <strain evidence="2">JCM 30804</strain>
    </source>
</reference>
<dbReference type="RefSeq" id="WP_188920518.1">
    <property type="nucleotide sequence ID" value="NZ_BMPZ01000004.1"/>
</dbReference>
<accession>A0A917NC56</accession>
<feature type="region of interest" description="Disordered" evidence="1">
    <location>
        <begin position="27"/>
        <end position="87"/>
    </location>
</feature>
<evidence type="ECO:0000256" key="1">
    <source>
        <dbReference type="SAM" id="MobiDB-lite"/>
    </source>
</evidence>
<name>A0A917NC56_9GAMM</name>
<keyword evidence="3" id="KW-1185">Reference proteome</keyword>
<reference evidence="2" key="1">
    <citation type="journal article" date="2014" name="Int. J. Syst. Evol. Microbiol.">
        <title>Complete genome sequence of Corynebacterium casei LMG S-19264T (=DSM 44701T), isolated from a smear-ripened cheese.</title>
        <authorList>
            <consortium name="US DOE Joint Genome Institute (JGI-PGF)"/>
            <person name="Walter F."/>
            <person name="Albersmeier A."/>
            <person name="Kalinowski J."/>
            <person name="Ruckert C."/>
        </authorList>
    </citation>
    <scope>NUCLEOTIDE SEQUENCE</scope>
    <source>
        <strain evidence="2">JCM 30804</strain>
    </source>
</reference>
<comment type="caution">
    <text evidence="2">The sequence shown here is derived from an EMBL/GenBank/DDBJ whole genome shotgun (WGS) entry which is preliminary data.</text>
</comment>
<sequence length="98" mass="11101">MGLDSIYAMTAVPARVALEKKRVVDQVKKGDGLAPDSHEAPQSQLPPHLERRKPKKDRRQSADASRRPRVDRRLGKGRREGENVIEEIKRSLHIDVMA</sequence>
<proteinExistence type="predicted"/>
<protein>
    <submittedName>
        <fullName evidence="2">Uncharacterized protein</fullName>
    </submittedName>
</protein>
<feature type="compositionally biased region" description="Basic and acidic residues" evidence="1">
    <location>
        <begin position="59"/>
        <end position="87"/>
    </location>
</feature>
<dbReference type="EMBL" id="BMPZ01000004">
    <property type="protein sequence ID" value="GGI83122.1"/>
    <property type="molecule type" value="Genomic_DNA"/>
</dbReference>
<gene>
    <name evidence="2" type="ORF">GCM10009332_20520</name>
</gene>
<dbReference type="AlphaFoldDB" id="A0A917NC56"/>
<organism evidence="2 3">
    <name type="scientific">Shewanella gelidii</name>
    <dbReference type="NCBI Taxonomy" id="1642821"/>
    <lineage>
        <taxon>Bacteria</taxon>
        <taxon>Pseudomonadati</taxon>
        <taxon>Pseudomonadota</taxon>
        <taxon>Gammaproteobacteria</taxon>
        <taxon>Alteromonadales</taxon>
        <taxon>Shewanellaceae</taxon>
        <taxon>Shewanella</taxon>
    </lineage>
</organism>
<evidence type="ECO:0000313" key="2">
    <source>
        <dbReference type="EMBL" id="GGI83122.1"/>
    </source>
</evidence>
<feature type="compositionally biased region" description="Basic and acidic residues" evidence="1">
    <location>
        <begin position="27"/>
        <end position="39"/>
    </location>
</feature>
<evidence type="ECO:0000313" key="3">
    <source>
        <dbReference type="Proteomes" id="UP000613743"/>
    </source>
</evidence>